<dbReference type="Proteomes" id="UP001328107">
    <property type="component" value="Unassembled WGS sequence"/>
</dbReference>
<protein>
    <submittedName>
        <fullName evidence="1">Uncharacterized protein</fullName>
    </submittedName>
</protein>
<feature type="non-terminal residue" evidence="1">
    <location>
        <position position="1"/>
    </location>
</feature>
<name>A0AAN4ZHW6_9BILA</name>
<sequence>WCTSVKNVKASIPLLAKCTEFNDIYEGINQPLHPRVLKVAFRLLKLICSIFKTKGDDKSDKRIKVCIGIRAYNIVFGMGFQRKDDESMDATLIRNLAIEAAIFGEHKECEDKLFTFWEAEENKSMIRTPLRKFVWGVAVKRKQRVVEEINNDDETWGDKISHYVYALSGETYRGYLDNFYTYVMQQSFFNSRNLINGFHAMLEVFSYNQSYARYLLSVS</sequence>
<keyword evidence="2" id="KW-1185">Reference proteome</keyword>
<comment type="caution">
    <text evidence="1">The sequence shown here is derived from an EMBL/GenBank/DDBJ whole genome shotgun (WGS) entry which is preliminary data.</text>
</comment>
<feature type="non-terminal residue" evidence="1">
    <location>
        <position position="219"/>
    </location>
</feature>
<proteinExistence type="predicted"/>
<dbReference type="EMBL" id="BTRK01000003">
    <property type="protein sequence ID" value="GMR41116.1"/>
    <property type="molecule type" value="Genomic_DNA"/>
</dbReference>
<evidence type="ECO:0000313" key="2">
    <source>
        <dbReference type="Proteomes" id="UP001328107"/>
    </source>
</evidence>
<organism evidence="1 2">
    <name type="scientific">Pristionchus mayeri</name>
    <dbReference type="NCBI Taxonomy" id="1317129"/>
    <lineage>
        <taxon>Eukaryota</taxon>
        <taxon>Metazoa</taxon>
        <taxon>Ecdysozoa</taxon>
        <taxon>Nematoda</taxon>
        <taxon>Chromadorea</taxon>
        <taxon>Rhabditida</taxon>
        <taxon>Rhabditina</taxon>
        <taxon>Diplogasteromorpha</taxon>
        <taxon>Diplogasteroidea</taxon>
        <taxon>Neodiplogasteridae</taxon>
        <taxon>Pristionchus</taxon>
    </lineage>
</organism>
<gene>
    <name evidence="1" type="ORF">PMAYCL1PPCAC_11311</name>
</gene>
<reference evidence="2" key="1">
    <citation type="submission" date="2022-10" db="EMBL/GenBank/DDBJ databases">
        <title>Genome assembly of Pristionchus species.</title>
        <authorList>
            <person name="Yoshida K."/>
            <person name="Sommer R.J."/>
        </authorList>
    </citation>
    <scope>NUCLEOTIDE SEQUENCE [LARGE SCALE GENOMIC DNA]</scope>
    <source>
        <strain evidence="2">RS5460</strain>
    </source>
</reference>
<dbReference type="AlphaFoldDB" id="A0AAN4ZHW6"/>
<dbReference type="Gene3D" id="1.25.50.20">
    <property type="match status" value="1"/>
</dbReference>
<evidence type="ECO:0000313" key="1">
    <source>
        <dbReference type="EMBL" id="GMR41116.1"/>
    </source>
</evidence>
<accession>A0AAN4ZHW6</accession>